<reference evidence="2 3" key="1">
    <citation type="submission" date="2015-12" db="EMBL/GenBank/DDBJ databases">
        <title>Genome sequence of Streptomyces sp. G25.</title>
        <authorList>
            <person name="Poehlein A."/>
            <person name="Roettig A."/>
            <person name="Hiessl S."/>
            <person name="Hauschild P."/>
            <person name="Schauer J."/>
            <person name="Madkour M.H."/>
            <person name="Al-Ansari A.M."/>
            <person name="Almakishah N.H."/>
            <person name="Steinbuechel A."/>
            <person name="Daniel R."/>
        </authorList>
    </citation>
    <scope>NUCLEOTIDE SEQUENCE [LARGE SCALE GENOMIC DNA]</scope>
    <source>
        <strain evidence="3">G25(2015)</strain>
    </source>
</reference>
<dbReference type="PATRIC" id="fig|1716141.3.peg.575"/>
<proteinExistence type="predicted"/>
<comment type="caution">
    <text evidence="2">The sequence shown here is derived from an EMBL/GenBank/DDBJ whole genome shotgun (WGS) entry which is preliminary data.</text>
</comment>
<name>A0A177HYU4_9ACTN</name>
<dbReference type="STRING" id="1716141.STSP_05460"/>
<gene>
    <name evidence="2" type="ORF">STSP_05460</name>
</gene>
<evidence type="ECO:0000313" key="2">
    <source>
        <dbReference type="EMBL" id="OAH16023.1"/>
    </source>
</evidence>
<dbReference type="EMBL" id="LOHS01000027">
    <property type="protein sequence ID" value="OAH16023.1"/>
    <property type="molecule type" value="Genomic_DNA"/>
</dbReference>
<protein>
    <submittedName>
        <fullName evidence="2">Uncharacterized protein</fullName>
    </submittedName>
</protein>
<evidence type="ECO:0000256" key="1">
    <source>
        <dbReference type="SAM" id="MobiDB-lite"/>
    </source>
</evidence>
<dbReference type="OrthoDB" id="3870696at2"/>
<dbReference type="AlphaFoldDB" id="A0A177HYU4"/>
<feature type="region of interest" description="Disordered" evidence="1">
    <location>
        <begin position="101"/>
        <end position="147"/>
    </location>
</feature>
<dbReference type="RefSeq" id="WP_067271422.1">
    <property type="nucleotide sequence ID" value="NZ_LOHS01000027.1"/>
</dbReference>
<sequence>MDAELSALAAAGATALVQQMVTDGWAQARDRAVAFFSRRRRGDEAVVKGELEASRAELVAARGAEDQDAEAGVQAEWRNRLRRTLRSDPTAATELRVLLAELGPDPSAQRRGAAHDRMSGGVQHGTAFRARSVGSPTVGTIRPPATR</sequence>
<dbReference type="Proteomes" id="UP000077381">
    <property type="component" value="Unassembled WGS sequence"/>
</dbReference>
<organism evidence="2 3">
    <name type="scientific">Streptomyces jeddahensis</name>
    <dbReference type="NCBI Taxonomy" id="1716141"/>
    <lineage>
        <taxon>Bacteria</taxon>
        <taxon>Bacillati</taxon>
        <taxon>Actinomycetota</taxon>
        <taxon>Actinomycetes</taxon>
        <taxon>Kitasatosporales</taxon>
        <taxon>Streptomycetaceae</taxon>
        <taxon>Streptomyces</taxon>
    </lineage>
</organism>
<evidence type="ECO:0000313" key="3">
    <source>
        <dbReference type="Proteomes" id="UP000077381"/>
    </source>
</evidence>
<accession>A0A177HYU4</accession>
<keyword evidence="3" id="KW-1185">Reference proteome</keyword>